<feature type="domain" description="AbiEi antitoxin N-terminal" evidence="2">
    <location>
        <begin position="68"/>
        <end position="110"/>
    </location>
</feature>
<feature type="region of interest" description="Disordered" evidence="1">
    <location>
        <begin position="1"/>
        <end position="57"/>
    </location>
</feature>
<evidence type="ECO:0000313" key="4">
    <source>
        <dbReference type="Proteomes" id="UP000027986"/>
    </source>
</evidence>
<sequence length="380" mass="40292">MTTIPRASAGGAVRSDTAPQGARAFTPNDTAPSVHHPVHPETDPSPNARGAAASDASAPGVTIPDVLLALSRLGHFTRAQALGAGVTDSQLRRWGQAGVLTRLGQGLYAVQPAPGMAGGVTRTDGPDDPWQAAREDHLRRAVALLEAIPGSYLTGVTAALAHQLPVLTMPTTVEMSRRPYGPSTRPGLAMRRPWGAGPADVPLAGIARPVQGPAEVGIDIAAHHGIPDGLVVTDAARRLGLDADALVAAADAFGTRAGAHHARTVARFADPRAESAAESRTRWVLATLGYTVIPQFEVYDEHGRFVARADFLVAGTNVIVEVDGLLKYTDREALRREKLREVALQRLGYHLVRVLYRDLDHHERVRSLVREAVALAARAS</sequence>
<dbReference type="HOGENOM" id="CLU_727087_0_0_11"/>
<dbReference type="KEGG" id="dni:HX89_04280"/>
<dbReference type="InterPro" id="IPR025159">
    <property type="entry name" value="AbiEi_N"/>
</dbReference>
<dbReference type="Proteomes" id="UP000027986">
    <property type="component" value="Chromosome"/>
</dbReference>
<dbReference type="Pfam" id="PF13338">
    <property type="entry name" value="AbiEi_4"/>
    <property type="match status" value="1"/>
</dbReference>
<dbReference type="GeneID" id="41840415"/>
<accession>A0A075JJS5</accession>
<keyword evidence="4" id="KW-1185">Reference proteome</keyword>
<evidence type="ECO:0000259" key="2">
    <source>
        <dbReference type="Pfam" id="PF13338"/>
    </source>
</evidence>
<organism evidence="3 4">
    <name type="scientific">Dermacoccus nishinomiyaensis</name>
    <dbReference type="NCBI Taxonomy" id="1274"/>
    <lineage>
        <taxon>Bacteria</taxon>
        <taxon>Bacillati</taxon>
        <taxon>Actinomycetota</taxon>
        <taxon>Actinomycetes</taxon>
        <taxon>Micrococcales</taxon>
        <taxon>Dermacoccaceae</taxon>
        <taxon>Dermacoccus</taxon>
    </lineage>
</organism>
<protein>
    <recommendedName>
        <fullName evidence="2">AbiEi antitoxin N-terminal domain-containing protein</fullName>
    </recommendedName>
</protein>
<evidence type="ECO:0000313" key="3">
    <source>
        <dbReference type="EMBL" id="AIF40298.1"/>
    </source>
</evidence>
<dbReference type="RefSeq" id="WP_038567222.1">
    <property type="nucleotide sequence ID" value="NZ_CP008889.1"/>
</dbReference>
<dbReference type="AlphaFoldDB" id="A0A075JJS5"/>
<feature type="compositionally biased region" description="Low complexity" evidence="1">
    <location>
        <begin position="45"/>
        <end position="57"/>
    </location>
</feature>
<dbReference type="OrthoDB" id="5176673at2"/>
<proteinExistence type="predicted"/>
<name>A0A075JJS5_9MICO</name>
<dbReference type="Gene3D" id="3.40.960.10">
    <property type="entry name" value="VSR Endonuclease"/>
    <property type="match status" value="1"/>
</dbReference>
<reference evidence="3 4" key="1">
    <citation type="submission" date="2014-07" db="EMBL/GenBank/DDBJ databases">
        <title>Genome Sequencing of Dermacoccus nishinomiyaensis.</title>
        <authorList>
            <person name="Hong K.W."/>
            <person name="Chan K.G."/>
        </authorList>
    </citation>
    <scope>NUCLEOTIDE SEQUENCE [LARGE SCALE GENOMIC DNA]</scope>
    <source>
        <strain evidence="3 4">M25</strain>
    </source>
</reference>
<gene>
    <name evidence="3" type="ORF">HX89_04280</name>
</gene>
<dbReference type="EMBL" id="CP008889">
    <property type="protein sequence ID" value="AIF40298.1"/>
    <property type="molecule type" value="Genomic_DNA"/>
</dbReference>
<evidence type="ECO:0000256" key="1">
    <source>
        <dbReference type="SAM" id="MobiDB-lite"/>
    </source>
</evidence>
<dbReference type="eggNOG" id="COG5340">
    <property type="taxonomic scope" value="Bacteria"/>
</dbReference>